<reference evidence="2" key="1">
    <citation type="submission" date="2022-11" db="UniProtKB">
        <authorList>
            <consortium name="WormBaseParasite"/>
        </authorList>
    </citation>
    <scope>IDENTIFICATION</scope>
</reference>
<protein>
    <submittedName>
        <fullName evidence="2">RING-type domain-containing protein</fullName>
    </submittedName>
</protein>
<proteinExistence type="predicted"/>
<dbReference type="WBParaSite" id="PS1159_v2.g21527.t1">
    <property type="protein sequence ID" value="PS1159_v2.g21527.t1"/>
    <property type="gene ID" value="PS1159_v2.g21527"/>
</dbReference>
<organism evidence="1 2">
    <name type="scientific">Panagrolaimus sp. PS1159</name>
    <dbReference type="NCBI Taxonomy" id="55785"/>
    <lineage>
        <taxon>Eukaryota</taxon>
        <taxon>Metazoa</taxon>
        <taxon>Ecdysozoa</taxon>
        <taxon>Nematoda</taxon>
        <taxon>Chromadorea</taxon>
        <taxon>Rhabditida</taxon>
        <taxon>Tylenchina</taxon>
        <taxon>Panagrolaimomorpha</taxon>
        <taxon>Panagrolaimoidea</taxon>
        <taxon>Panagrolaimidae</taxon>
        <taxon>Panagrolaimus</taxon>
    </lineage>
</organism>
<dbReference type="Proteomes" id="UP000887580">
    <property type="component" value="Unplaced"/>
</dbReference>
<evidence type="ECO:0000313" key="2">
    <source>
        <dbReference type="WBParaSite" id="PS1159_v2.g21527.t1"/>
    </source>
</evidence>
<accession>A0AC35FY52</accession>
<evidence type="ECO:0000313" key="1">
    <source>
        <dbReference type="Proteomes" id="UP000887580"/>
    </source>
</evidence>
<name>A0AC35FY52_9BILA</name>
<sequence length="358" mass="41295">MTNNNWSCRVCREVYHVDAGSPFFTCCNINQCIVCNEEFGENHLEKVCIGRVATLEDRLNAAVVRRCPNCSYRFEKTEGCNEMKCSNFGSKFCYLCGKAIGREDHFCRCPSRFKVFSKDCTCGRECLQWGDANEYDAVINAKIKAEYAGSSKAELARDIGKIKAKYGIVDLAHPAPPDVITIDEADDVPPHRRVEAVHLRGRRRRLQNAAGRFYNVDNHRQGLEAVQEVTVVQEERGRFLRNALVMLNARDPPPVADYIQERERLLPANQEIAITYRAIGASDIEAVRGIYEFLSNPIPRHPELFEKFRRRINQTWRARIQRYLNIPNGYMDEQRRYTTRDGRNGFALFLFERVRIVL</sequence>